<evidence type="ECO:0008006" key="4">
    <source>
        <dbReference type="Google" id="ProtNLM"/>
    </source>
</evidence>
<feature type="transmembrane region" description="Helical" evidence="1">
    <location>
        <begin position="235"/>
        <end position="252"/>
    </location>
</feature>
<sequence length="402" mass="44376">MPIEIVYLGIVFLVIVLLLGFRRPLYQAILGGLLAAALLYRIPPAALLRQTAKVFADWDSLSVLVSLYLITYLQRMLEARSQIKLAQQDLNGLLHNRRANAAGAPLFIGLLPSSAAMILCGDIVKDSTNDYLSPKEQAFTASWFRHIPESTLPTYSGVLLMANLSGVPLPTFMLGMIVPVAVLALLGYFYCLRRLPRDPGTPRSENRLRDALNLVRHLWSLLLILVLILAFKLSVVLSVLIVIAACALVYRFRMRELLPMFRSAIEKNLLLNTFLVLVLKEYIAYSGVLQLLPDTLSRLPIPPYLVFALLFFLGGIISGTNGIIALGTPLAFAAIPGGMPLMVLLMCMCHAANLISPTHVCLVVAAEYFHITLGELVRKTLPMVLLFSVLMVGYYLVLTMVI</sequence>
<accession>A0A9X8Y8Y8</accession>
<comment type="caution">
    <text evidence="2">The sequence shown here is derived from an EMBL/GenBank/DDBJ whole genome shotgun (WGS) entry which is preliminary data.</text>
</comment>
<dbReference type="Proteomes" id="UP000294682">
    <property type="component" value="Unassembled WGS sequence"/>
</dbReference>
<feature type="transmembrane region" description="Helical" evidence="1">
    <location>
        <begin position="169"/>
        <end position="190"/>
    </location>
</feature>
<feature type="transmembrane region" description="Helical" evidence="1">
    <location>
        <begin position="304"/>
        <end position="331"/>
    </location>
</feature>
<protein>
    <recommendedName>
        <fullName evidence="4">DUF401 family protein</fullName>
    </recommendedName>
</protein>
<reference evidence="2 3" key="1">
    <citation type="submission" date="2019-03" db="EMBL/GenBank/DDBJ databases">
        <title>Genomic Encyclopedia of Type Strains, Phase IV (KMG-IV): sequencing the most valuable type-strain genomes for metagenomic binning, comparative biology and taxonomic classification.</title>
        <authorList>
            <person name="Goeker M."/>
        </authorList>
    </citation>
    <scope>NUCLEOTIDE SEQUENCE [LARGE SCALE GENOMIC DNA]</scope>
    <source>
        <strain evidence="2 3">DSM 100433</strain>
    </source>
</reference>
<organism evidence="2 3">
    <name type="scientific">Harryflintia acetispora</name>
    <dbReference type="NCBI Taxonomy" id="1849041"/>
    <lineage>
        <taxon>Bacteria</taxon>
        <taxon>Bacillati</taxon>
        <taxon>Bacillota</taxon>
        <taxon>Clostridia</taxon>
        <taxon>Eubacteriales</taxon>
        <taxon>Oscillospiraceae</taxon>
        <taxon>Harryflintia</taxon>
    </lineage>
</organism>
<dbReference type="InterPro" id="IPR007294">
    <property type="entry name" value="DUF401"/>
</dbReference>
<feature type="transmembrane region" description="Helical" evidence="1">
    <location>
        <begin position="211"/>
        <end position="229"/>
    </location>
</feature>
<keyword evidence="1" id="KW-1133">Transmembrane helix</keyword>
<feature type="transmembrane region" description="Helical" evidence="1">
    <location>
        <begin position="28"/>
        <end position="48"/>
    </location>
</feature>
<name>A0A9X8Y8Y8_9FIRM</name>
<keyword evidence="1" id="KW-0812">Transmembrane</keyword>
<feature type="transmembrane region" description="Helical" evidence="1">
    <location>
        <begin position="99"/>
        <end position="124"/>
    </location>
</feature>
<dbReference type="AlphaFoldDB" id="A0A9X8Y8Y8"/>
<evidence type="ECO:0000313" key="3">
    <source>
        <dbReference type="Proteomes" id="UP000294682"/>
    </source>
</evidence>
<gene>
    <name evidence="2" type="ORF">EDD78_102338</name>
</gene>
<proteinExistence type="predicted"/>
<dbReference type="RefSeq" id="WP_286170713.1">
    <property type="nucleotide sequence ID" value="NZ_SLUK01000002.1"/>
</dbReference>
<dbReference type="Pfam" id="PF04165">
    <property type="entry name" value="DUF401"/>
    <property type="match status" value="1"/>
</dbReference>
<keyword evidence="3" id="KW-1185">Reference proteome</keyword>
<dbReference type="PANTHER" id="PTHR39556">
    <property type="entry name" value="PROTEIN, PUTATIVE-RELATED"/>
    <property type="match status" value="1"/>
</dbReference>
<dbReference type="PANTHER" id="PTHR39556:SF1">
    <property type="entry name" value="PROTEIN, PUTATIVE-RELATED"/>
    <property type="match status" value="1"/>
</dbReference>
<feature type="transmembrane region" description="Helical" evidence="1">
    <location>
        <begin position="273"/>
        <end position="292"/>
    </location>
</feature>
<dbReference type="EMBL" id="SLUK01000002">
    <property type="protein sequence ID" value="TCL44712.1"/>
    <property type="molecule type" value="Genomic_DNA"/>
</dbReference>
<keyword evidence="1" id="KW-0472">Membrane</keyword>
<feature type="transmembrane region" description="Helical" evidence="1">
    <location>
        <begin position="6"/>
        <end position="21"/>
    </location>
</feature>
<feature type="transmembrane region" description="Helical" evidence="1">
    <location>
        <begin position="381"/>
        <end position="401"/>
    </location>
</feature>
<evidence type="ECO:0000313" key="2">
    <source>
        <dbReference type="EMBL" id="TCL44712.1"/>
    </source>
</evidence>
<evidence type="ECO:0000256" key="1">
    <source>
        <dbReference type="SAM" id="Phobius"/>
    </source>
</evidence>